<feature type="region of interest" description="Disordered" evidence="4">
    <location>
        <begin position="559"/>
        <end position="580"/>
    </location>
</feature>
<dbReference type="Pfam" id="PF10193">
    <property type="entry name" value="Telomere_reg-2"/>
    <property type="match status" value="1"/>
</dbReference>
<accession>A0AAW0LLR1</accession>
<organism evidence="7 8">
    <name type="scientific">Quercus suber</name>
    <name type="common">Cork oak</name>
    <dbReference type="NCBI Taxonomy" id="58331"/>
    <lineage>
        <taxon>Eukaryota</taxon>
        <taxon>Viridiplantae</taxon>
        <taxon>Streptophyta</taxon>
        <taxon>Embryophyta</taxon>
        <taxon>Tracheophyta</taxon>
        <taxon>Spermatophyta</taxon>
        <taxon>Magnoliopsida</taxon>
        <taxon>eudicotyledons</taxon>
        <taxon>Gunneridae</taxon>
        <taxon>Pentapetalae</taxon>
        <taxon>rosids</taxon>
        <taxon>fabids</taxon>
        <taxon>Fagales</taxon>
        <taxon>Fagaceae</taxon>
        <taxon>Quercus</taxon>
    </lineage>
</organism>
<evidence type="ECO:0000256" key="1">
    <source>
        <dbReference type="ARBA" id="ARBA00004496"/>
    </source>
</evidence>
<comment type="subcellular location">
    <subcellularLocation>
        <location evidence="1">Cytoplasm</location>
    </subcellularLocation>
</comment>
<dbReference type="GO" id="GO:0051083">
    <property type="term" value="P:'de novo' cotranslational protein folding"/>
    <property type="evidence" value="ECO:0007669"/>
    <property type="project" value="TreeGrafter"/>
</dbReference>
<dbReference type="InterPro" id="IPR016024">
    <property type="entry name" value="ARM-type_fold"/>
</dbReference>
<dbReference type="FunFam" id="1.25.40.720:FF:000002">
    <property type="entry name" value="Embryo defective 2423"/>
    <property type="match status" value="1"/>
</dbReference>
<dbReference type="EMBL" id="PKMF04000088">
    <property type="protein sequence ID" value="KAK7851331.1"/>
    <property type="molecule type" value="Genomic_DNA"/>
</dbReference>
<evidence type="ECO:0000256" key="3">
    <source>
        <dbReference type="ARBA" id="ARBA00022490"/>
    </source>
</evidence>
<dbReference type="AlphaFoldDB" id="A0AAW0LLR1"/>
<dbReference type="GO" id="GO:0051879">
    <property type="term" value="F:Hsp90 protein binding"/>
    <property type="evidence" value="ECO:0007669"/>
    <property type="project" value="TreeGrafter"/>
</dbReference>
<dbReference type="InterPro" id="IPR057348">
    <property type="entry name" value="TELO2_ARM"/>
</dbReference>
<feature type="domain" description="Telomere length regulation protein conserved" evidence="5">
    <location>
        <begin position="662"/>
        <end position="773"/>
    </location>
</feature>
<evidence type="ECO:0000259" key="6">
    <source>
        <dbReference type="Pfam" id="PF25320"/>
    </source>
</evidence>
<evidence type="ECO:0000256" key="4">
    <source>
        <dbReference type="SAM" id="MobiDB-lite"/>
    </source>
</evidence>
<name>A0AAW0LLR1_QUESU</name>
<evidence type="ECO:0000259" key="5">
    <source>
        <dbReference type="Pfam" id="PF10193"/>
    </source>
</evidence>
<evidence type="ECO:0000313" key="7">
    <source>
        <dbReference type="EMBL" id="KAK7851331.1"/>
    </source>
</evidence>
<dbReference type="InterPro" id="IPR038528">
    <property type="entry name" value="TEL2_C_sf"/>
</dbReference>
<dbReference type="PANTHER" id="PTHR15830">
    <property type="entry name" value="TELOMERE LENGTH REGULATION PROTEIN TEL2 FAMILY MEMBER"/>
    <property type="match status" value="1"/>
</dbReference>
<comment type="caution">
    <text evidence="7">The sequence shown here is derived from an EMBL/GenBank/DDBJ whole genome shotgun (WGS) entry which is preliminary data.</text>
</comment>
<dbReference type="Pfam" id="PF25320">
    <property type="entry name" value="TELO2_ARM"/>
    <property type="match status" value="1"/>
</dbReference>
<evidence type="ECO:0000256" key="2">
    <source>
        <dbReference type="ARBA" id="ARBA00006133"/>
    </source>
</evidence>
<dbReference type="InterPro" id="IPR051970">
    <property type="entry name" value="TEL2_Regulation"/>
</dbReference>
<feature type="domain" description="TELO2 ARM repeat" evidence="6">
    <location>
        <begin position="309"/>
        <end position="546"/>
    </location>
</feature>
<dbReference type="GO" id="GO:0005829">
    <property type="term" value="C:cytosol"/>
    <property type="evidence" value="ECO:0007669"/>
    <property type="project" value="TreeGrafter"/>
</dbReference>
<comment type="similarity">
    <text evidence="2">Belongs to the TEL2 family.</text>
</comment>
<dbReference type="Proteomes" id="UP000237347">
    <property type="component" value="Unassembled WGS sequence"/>
</dbReference>
<feature type="compositionally biased region" description="Low complexity" evidence="4">
    <location>
        <begin position="632"/>
        <end position="648"/>
    </location>
</feature>
<dbReference type="Gene3D" id="1.25.40.720">
    <property type="entry name" value="Telomere length regulation protein 2, C-terminal domain"/>
    <property type="match status" value="1"/>
</dbReference>
<protein>
    <submittedName>
        <fullName evidence="7">Telomere length regulation protein tel2 like protein</fullName>
    </submittedName>
</protein>
<reference evidence="7 8" key="1">
    <citation type="journal article" date="2018" name="Sci. Data">
        <title>The draft genome sequence of cork oak.</title>
        <authorList>
            <person name="Ramos A.M."/>
            <person name="Usie A."/>
            <person name="Barbosa P."/>
            <person name="Barros P.M."/>
            <person name="Capote T."/>
            <person name="Chaves I."/>
            <person name="Simoes F."/>
            <person name="Abreu I."/>
            <person name="Carrasquinho I."/>
            <person name="Faro C."/>
            <person name="Guimaraes J.B."/>
            <person name="Mendonca D."/>
            <person name="Nobrega F."/>
            <person name="Rodrigues L."/>
            <person name="Saibo N.J.M."/>
            <person name="Varela M.C."/>
            <person name="Egas C."/>
            <person name="Matos J."/>
            <person name="Miguel C.M."/>
            <person name="Oliveira M.M."/>
            <person name="Ricardo C.P."/>
            <person name="Goncalves S."/>
        </authorList>
    </citation>
    <scope>NUCLEOTIDE SEQUENCE [LARGE SCALE GENOMIC DNA]</scope>
    <source>
        <strain evidence="8">cv. HL8</strain>
    </source>
</reference>
<gene>
    <name evidence="7" type="primary">Telo2</name>
    <name evidence="7" type="ORF">CFP56_042304</name>
</gene>
<evidence type="ECO:0000313" key="8">
    <source>
        <dbReference type="Proteomes" id="UP000237347"/>
    </source>
</evidence>
<dbReference type="GO" id="GO:0042162">
    <property type="term" value="F:telomeric DNA binding"/>
    <property type="evidence" value="ECO:0007669"/>
    <property type="project" value="TreeGrafter"/>
</dbReference>
<proteinExistence type="inferred from homology"/>
<keyword evidence="3" id="KW-0963">Cytoplasm</keyword>
<keyword evidence="8" id="KW-1185">Reference proteome</keyword>
<dbReference type="InterPro" id="IPR019337">
    <property type="entry name" value="Telomere_length_regulation_dom"/>
</dbReference>
<sequence length="1053" mass="118082">MEDSTKRKREMENKLIEKVSEVISAIKSAKHVDEVVCALHSLALLLFPLDSSLLSGSVDQRYKEQVLSAKVPSEEKRREWWQAFYQGAAFPTLARLVMHVPNFLYRLLLHADLASNWLACFPLSARIHVYDVFFVDGLATEVVQTLVPCLRQNATDDHDVNSVHSNTERLLVLCLLENDGVLHMAREFWQSKNSLSERLTPVVSRVAQIIASIPDKARLGAPTSLSSQYPFFSLPNIVGCPRMQLCFHKFLSKQSTSFFKQITIQLLSVAEEKEEKLFDNGTLCSRSDMGDALLFVGETFSRICRRGSADVISSEITPRVLRHVRSFLSLNIDSSVADVFELDPGSRFWLKMIEAIKDPYAVERLSEQLLHFLAIEHASDVEAYWSMFVDKFLHWKIFPICCLRWILQFAVLECPPDASSLTKGHNIRGLLDTVQRLLAVWSKKEYVQSAPMEQQTSVGLCLEKMSKKDLDETKDVMPLILQGVSCRCFSLFYWYSVMCNVTGRLESPNNLVRKMASSVALAFSKVIDPKNPLYLDDSCTGDIIDWEFGMPTLEKRNLDTSNCKQKDGHESKTSSSAQEKDFKYTTKNVTSNNLKSKNKKLSEFKFVDPDEIIDPATLNNESVSDKDDVDNASENSDSSSDSSLQPYDLSDDDTDLKKKISQLVDVVGALRKSDDADGVERALDVAEKLVRASPDELSHLAGDLARTLVQVRCSDLAVEGEEDSAEDKRQRALVALLVTCPLESLNTLNKLLYSPNVDVSQRIMILDVMTDAAQELANSKTIKPKHQTGPLISSISESQPWFLPSSRGPAGASSWKEISETETLLNWSTRYERELPSKPGQIRRGKTRRWSLKSSNIQESQIEWSHNKFPVYAAAFMLPAMQGFDKKRHGVDLLGRDFIVLGKLIHMLGVCMKCASMHPEASSLAPLLLDLLRSREVCHHKEAYVRRAVLFAASCILVALHPSNVASSLVEGNLELSVGLEWVRTFALQVIESDTDRECYTMAMTCLQLHSEMALQATRALESAETTFKAKGVGLPSNLSKGTIKIPHSIVEF</sequence>
<dbReference type="PANTHER" id="PTHR15830:SF10">
    <property type="entry name" value="TELOMERE LENGTH REGULATION PROTEIN TEL2 HOMOLOG"/>
    <property type="match status" value="1"/>
</dbReference>
<dbReference type="SUPFAM" id="SSF48371">
    <property type="entry name" value="ARM repeat"/>
    <property type="match status" value="1"/>
</dbReference>
<feature type="region of interest" description="Disordered" evidence="4">
    <location>
        <begin position="617"/>
        <end position="650"/>
    </location>
</feature>